<dbReference type="GO" id="GO:0004672">
    <property type="term" value="F:protein kinase activity"/>
    <property type="evidence" value="ECO:0007669"/>
    <property type="project" value="TreeGrafter"/>
</dbReference>
<dbReference type="InterPro" id="IPR007110">
    <property type="entry name" value="Ig-like_dom"/>
</dbReference>
<dbReference type="FunFam" id="2.60.40.10:FF:000345">
    <property type="entry name" value="Muscle M-line assembly protein unc-89"/>
    <property type="match status" value="1"/>
</dbReference>
<feature type="region of interest" description="Disordered" evidence="8">
    <location>
        <begin position="1"/>
        <end position="76"/>
    </location>
</feature>
<protein>
    <submittedName>
        <fullName evidence="10">(spotted green pufferfish) hypothetical protein</fullName>
    </submittedName>
</protein>
<dbReference type="SMART" id="SM00409">
    <property type="entry name" value="IG"/>
    <property type="match status" value="1"/>
</dbReference>
<evidence type="ECO:0000256" key="3">
    <source>
        <dbReference type="ARBA" id="ARBA00022490"/>
    </source>
</evidence>
<dbReference type="SUPFAM" id="SSF48726">
    <property type="entry name" value="Immunoglobulin"/>
    <property type="match status" value="1"/>
</dbReference>
<dbReference type="SMART" id="SM00408">
    <property type="entry name" value="IGc2"/>
    <property type="match status" value="1"/>
</dbReference>
<evidence type="ECO:0000256" key="1">
    <source>
        <dbReference type="ARBA" id="ARBA00004496"/>
    </source>
</evidence>
<evidence type="ECO:0000259" key="9">
    <source>
        <dbReference type="PROSITE" id="PS50835"/>
    </source>
</evidence>
<dbReference type="GO" id="GO:0005516">
    <property type="term" value="F:calmodulin binding"/>
    <property type="evidence" value="ECO:0007669"/>
    <property type="project" value="UniProtKB-KW"/>
</dbReference>
<keyword evidence="4" id="KW-0677">Repeat</keyword>
<gene>
    <name evidence="10" type="ORF">GSTENG00007610001</name>
</gene>
<dbReference type="PROSITE" id="PS50835">
    <property type="entry name" value="IG_LIKE"/>
    <property type="match status" value="1"/>
</dbReference>
<evidence type="ECO:0000313" key="10">
    <source>
        <dbReference type="EMBL" id="CAF92418.1"/>
    </source>
</evidence>
<dbReference type="InterPro" id="IPR036179">
    <property type="entry name" value="Ig-like_dom_sf"/>
</dbReference>
<keyword evidence="6" id="KW-1015">Disulfide bond</keyword>
<dbReference type="InterPro" id="IPR003598">
    <property type="entry name" value="Ig_sub2"/>
</dbReference>
<reference evidence="10" key="1">
    <citation type="journal article" date="2004" name="Nature">
        <title>Genome duplication in the teleost fish Tetraodon nigroviridis reveals the early vertebrate proto-karyotype.</title>
        <authorList>
            <person name="Jaillon O."/>
            <person name="Aury J.-M."/>
            <person name="Brunet F."/>
            <person name="Petit J.-L."/>
            <person name="Stange-Thomann N."/>
            <person name="Mauceli E."/>
            <person name="Bouneau L."/>
            <person name="Fischer C."/>
            <person name="Ozouf-Costaz C."/>
            <person name="Bernot A."/>
            <person name="Nicaud S."/>
            <person name="Jaffe D."/>
            <person name="Fisher S."/>
            <person name="Lutfalla G."/>
            <person name="Dossat C."/>
            <person name="Segurens B."/>
            <person name="Dasilva C."/>
            <person name="Salanoubat M."/>
            <person name="Levy M."/>
            <person name="Boudet N."/>
            <person name="Castellano S."/>
            <person name="Anthouard V."/>
            <person name="Jubin C."/>
            <person name="Castelli V."/>
            <person name="Katinka M."/>
            <person name="Vacherie B."/>
            <person name="Biemont C."/>
            <person name="Skalli Z."/>
            <person name="Cattolico L."/>
            <person name="Poulain J."/>
            <person name="De Berardinis V."/>
            <person name="Cruaud C."/>
            <person name="Duprat S."/>
            <person name="Brottier P."/>
            <person name="Coutanceau J.-P."/>
            <person name="Gouzy J."/>
            <person name="Parra G."/>
            <person name="Lardier G."/>
            <person name="Chapple C."/>
            <person name="McKernan K.J."/>
            <person name="McEwan P."/>
            <person name="Bosak S."/>
            <person name="Kellis M."/>
            <person name="Volff J.-N."/>
            <person name="Guigo R."/>
            <person name="Zody M.C."/>
            <person name="Mesirov J."/>
            <person name="Lindblad-Toh K."/>
            <person name="Birren B."/>
            <person name="Nusbaum C."/>
            <person name="Kahn D."/>
            <person name="Robinson-Rechavi M."/>
            <person name="Laudet V."/>
            <person name="Schachter V."/>
            <person name="Quetier F."/>
            <person name="Saurin W."/>
            <person name="Scarpelli C."/>
            <person name="Wincker P."/>
            <person name="Lander E.S."/>
            <person name="Weissenbach J."/>
            <person name="Roest Crollius H."/>
        </authorList>
    </citation>
    <scope>NUCLEOTIDE SEQUENCE [LARGE SCALE GENOMIC DNA]</scope>
</reference>
<evidence type="ECO:0000256" key="7">
    <source>
        <dbReference type="ARBA" id="ARBA00023319"/>
    </source>
</evidence>
<dbReference type="KEGG" id="tng:GSTEN00007610G001"/>
<comment type="similarity">
    <text evidence="2">Belongs to the protein kinase superfamily. CAMK Ser/Thr protein kinase family.</text>
</comment>
<dbReference type="AlphaFoldDB" id="Q4T3W4"/>
<dbReference type="OrthoDB" id="10260894at2759"/>
<evidence type="ECO:0000256" key="4">
    <source>
        <dbReference type="ARBA" id="ARBA00022737"/>
    </source>
</evidence>
<dbReference type="Gene3D" id="2.60.40.10">
    <property type="entry name" value="Immunoglobulins"/>
    <property type="match status" value="1"/>
</dbReference>
<evidence type="ECO:0000256" key="2">
    <source>
        <dbReference type="ARBA" id="ARBA00006692"/>
    </source>
</evidence>
<name>Q4T3W4_TETNG</name>
<reference evidence="10" key="2">
    <citation type="submission" date="2004-02" db="EMBL/GenBank/DDBJ databases">
        <authorList>
            <consortium name="Genoscope"/>
            <consortium name="Whitehead Institute Centre for Genome Research"/>
        </authorList>
    </citation>
    <scope>NUCLEOTIDE SEQUENCE</scope>
</reference>
<dbReference type="EMBL" id="CAAE01009901">
    <property type="protein sequence ID" value="CAF92418.1"/>
    <property type="molecule type" value="Genomic_DNA"/>
</dbReference>
<evidence type="ECO:0000256" key="6">
    <source>
        <dbReference type="ARBA" id="ARBA00023157"/>
    </source>
</evidence>
<dbReference type="GO" id="GO:0030017">
    <property type="term" value="C:sarcomere"/>
    <property type="evidence" value="ECO:0007669"/>
    <property type="project" value="UniProtKB-ARBA"/>
</dbReference>
<dbReference type="PANTHER" id="PTHR47633:SF1">
    <property type="entry name" value="MYOSIN LIGHT CHAIN KINASE, SMOOTH MUSCLE"/>
    <property type="match status" value="1"/>
</dbReference>
<accession>Q4T3W4</accession>
<comment type="subcellular location">
    <subcellularLocation>
        <location evidence="1">Cytoplasm</location>
    </subcellularLocation>
</comment>
<sequence>MDFKANLKGVKAKTEEVRKGNSTQQMDFRAVLGKKGDKPANKPSDALTKADTDFRSVLTNKKKPGSPEKNGENEMTAVNNCIKEEINEKKSTDRGSGKVPQFVEKLGDLTVLDGQRLRLQCRLTTSDLTGITVTWTLDGKVIKPSKFIILAYEDGLCSLTIDKALPEDEGQYKCRVENSAGVAECSCVVLVDG</sequence>
<keyword evidence="7" id="KW-0393">Immunoglobulin domain</keyword>
<dbReference type="InterPro" id="IPR013098">
    <property type="entry name" value="Ig_I-set"/>
</dbReference>
<keyword evidence="3" id="KW-0963">Cytoplasm</keyword>
<evidence type="ECO:0000256" key="8">
    <source>
        <dbReference type="SAM" id="MobiDB-lite"/>
    </source>
</evidence>
<comment type="caution">
    <text evidence="10">The sequence shown here is derived from an EMBL/GenBank/DDBJ whole genome shotgun (WGS) entry which is preliminary data.</text>
</comment>
<dbReference type="InterPro" id="IPR003599">
    <property type="entry name" value="Ig_sub"/>
</dbReference>
<keyword evidence="5" id="KW-0112">Calmodulin-binding</keyword>
<dbReference type="Pfam" id="PF07679">
    <property type="entry name" value="I-set"/>
    <property type="match status" value="1"/>
</dbReference>
<dbReference type="PANTHER" id="PTHR47633">
    <property type="entry name" value="IMMUNOGLOBULIN"/>
    <property type="match status" value="1"/>
</dbReference>
<feature type="domain" description="Ig-like" evidence="9">
    <location>
        <begin position="100"/>
        <end position="179"/>
    </location>
</feature>
<organism evidence="10">
    <name type="scientific">Tetraodon nigroviridis</name>
    <name type="common">Spotted green pufferfish</name>
    <name type="synonym">Chelonodon nigroviridis</name>
    <dbReference type="NCBI Taxonomy" id="99883"/>
    <lineage>
        <taxon>Eukaryota</taxon>
        <taxon>Metazoa</taxon>
        <taxon>Chordata</taxon>
        <taxon>Craniata</taxon>
        <taxon>Vertebrata</taxon>
        <taxon>Euteleostomi</taxon>
        <taxon>Actinopterygii</taxon>
        <taxon>Neopterygii</taxon>
        <taxon>Teleostei</taxon>
        <taxon>Neoteleostei</taxon>
        <taxon>Acanthomorphata</taxon>
        <taxon>Eupercaria</taxon>
        <taxon>Tetraodontiformes</taxon>
        <taxon>Tetradontoidea</taxon>
        <taxon>Tetraodontidae</taxon>
        <taxon>Tetraodon</taxon>
    </lineage>
</organism>
<evidence type="ECO:0000256" key="5">
    <source>
        <dbReference type="ARBA" id="ARBA00022860"/>
    </source>
</evidence>
<proteinExistence type="inferred from homology"/>
<dbReference type="InterPro" id="IPR013783">
    <property type="entry name" value="Ig-like_fold"/>
</dbReference>